<proteinExistence type="predicted"/>
<evidence type="ECO:0000256" key="2">
    <source>
        <dbReference type="SAM" id="SignalP"/>
    </source>
</evidence>
<evidence type="ECO:0000256" key="1">
    <source>
        <dbReference type="SAM" id="Phobius"/>
    </source>
</evidence>
<keyword evidence="1" id="KW-0812">Transmembrane</keyword>
<keyword evidence="2" id="KW-0732">Signal</keyword>
<comment type="caution">
    <text evidence="3">The sequence shown here is derived from an EMBL/GenBank/DDBJ whole genome shotgun (WGS) entry which is preliminary data.</text>
</comment>
<feature type="transmembrane region" description="Helical" evidence="1">
    <location>
        <begin position="55"/>
        <end position="75"/>
    </location>
</feature>
<name>A0A8T2JHL9_9PIPI</name>
<reference evidence="3" key="1">
    <citation type="thesis" date="2020" institute="ProQuest LLC" country="789 East Eisenhower Parkway, Ann Arbor, MI, USA">
        <title>Comparative Genomics and Chromosome Evolution.</title>
        <authorList>
            <person name="Mudd A.B."/>
        </authorList>
    </citation>
    <scope>NUCLEOTIDE SEQUENCE</scope>
    <source>
        <strain evidence="3">Female2</strain>
        <tissue evidence="3">Blood</tissue>
    </source>
</reference>
<dbReference type="EMBL" id="JAACNH010000004">
    <property type="protein sequence ID" value="KAG8444745.1"/>
    <property type="molecule type" value="Genomic_DNA"/>
</dbReference>
<feature type="chain" id="PRO_5035854309" evidence="2">
    <location>
        <begin position="25"/>
        <end position="91"/>
    </location>
</feature>
<organism evidence="3 4">
    <name type="scientific">Hymenochirus boettgeri</name>
    <name type="common">Congo dwarf clawed frog</name>
    <dbReference type="NCBI Taxonomy" id="247094"/>
    <lineage>
        <taxon>Eukaryota</taxon>
        <taxon>Metazoa</taxon>
        <taxon>Chordata</taxon>
        <taxon>Craniata</taxon>
        <taxon>Vertebrata</taxon>
        <taxon>Euteleostomi</taxon>
        <taxon>Amphibia</taxon>
        <taxon>Batrachia</taxon>
        <taxon>Anura</taxon>
        <taxon>Pipoidea</taxon>
        <taxon>Pipidae</taxon>
        <taxon>Pipinae</taxon>
        <taxon>Hymenochirus</taxon>
    </lineage>
</organism>
<sequence>MATANWLCLTKHTVWEVMLLVTQGGGTVHPNNCIQGSFPQSMGSHRMYTISSPAIPVWDIGIPFPILLFLINCIVMHSHTGWSRGHLNRSK</sequence>
<accession>A0A8T2JHL9</accession>
<evidence type="ECO:0000313" key="3">
    <source>
        <dbReference type="EMBL" id="KAG8444745.1"/>
    </source>
</evidence>
<gene>
    <name evidence="3" type="ORF">GDO86_009786</name>
</gene>
<evidence type="ECO:0000313" key="4">
    <source>
        <dbReference type="Proteomes" id="UP000812440"/>
    </source>
</evidence>
<dbReference type="Proteomes" id="UP000812440">
    <property type="component" value="Chromosome 5"/>
</dbReference>
<keyword evidence="1" id="KW-1133">Transmembrane helix</keyword>
<feature type="signal peptide" evidence="2">
    <location>
        <begin position="1"/>
        <end position="24"/>
    </location>
</feature>
<keyword evidence="1" id="KW-0472">Membrane</keyword>
<keyword evidence="4" id="KW-1185">Reference proteome</keyword>
<protein>
    <submittedName>
        <fullName evidence="3">Uncharacterized protein</fullName>
    </submittedName>
</protein>
<dbReference type="AlphaFoldDB" id="A0A8T2JHL9"/>